<name>A0AAD0UM98_9LEPT</name>
<protein>
    <submittedName>
        <fullName evidence="2">Uncharacterized protein</fullName>
    </submittedName>
</protein>
<dbReference type="RefSeq" id="WP_123179464.1">
    <property type="nucleotide sequence ID" value="NZ_CP033614.1"/>
</dbReference>
<reference evidence="2 3" key="1">
    <citation type="submission" date="2018-11" db="EMBL/GenBank/DDBJ databases">
        <title>Complete genome sequence of Leptospira kmetyi isolate LS 001/16 from soil sample associated with a leptospirosis patient in Kelantan.</title>
        <authorList>
            <person name="Muhammad Yusoff F."/>
            <person name="Muhammad Yusoff S."/>
            <person name="Ahmad M.N."/>
            <person name="Yusof N.Y."/>
            <person name="Aziah I."/>
        </authorList>
    </citation>
    <scope>NUCLEOTIDE SEQUENCE [LARGE SCALE GENOMIC DNA]</scope>
    <source>
        <strain evidence="2 3">LS 001/16</strain>
    </source>
</reference>
<sequence length="406" mass="43614">MKQESFVRKIKILFFSVAVLLSVDCNKDKKNSDDLLLAAVLLNAGNAEFRLSDSVGLNASARTASESRIVSSSYQNPFGVFLTDLGGDNSQNYGDGNADGFNDHFLTPKAVSMDICRIVAYKSVAKGGPAPGTETLENSNLSLFTMSKITGTPAQDGANVCAQGSAIVNLKRMGDSGFLRVDSIPSEELPNYDRIGIVVQAFTYYFAPEDVPENSYRYVSLHLNNVSSTNDDRGTITAKIFQKDCPASFLSSPDLFGGGGFNGPCHLTELSIDSSTGSLIQSLTSTNPTNNPEMFINPPSASTIANATPNQKLKFKQPASAALLASNSPFVLVLDFNTTTTGSGKFRFDVSVDKVLFWDSNSTNNVFSPQLDSADRPNATDGSDNLTNTSRRNLIFHLPTILGKTQ</sequence>
<dbReference type="KEGG" id="lkm:EFP84_08070"/>
<evidence type="ECO:0000313" key="3">
    <source>
        <dbReference type="Proteomes" id="UP000276407"/>
    </source>
</evidence>
<proteinExistence type="predicted"/>
<gene>
    <name evidence="2" type="ORF">EFP84_08070</name>
</gene>
<dbReference type="Proteomes" id="UP000276407">
    <property type="component" value="Chromosome 1"/>
</dbReference>
<dbReference type="NCBIfam" id="NF047529">
    <property type="entry name" value="SrpA"/>
    <property type="match status" value="1"/>
</dbReference>
<organism evidence="2 3">
    <name type="scientific">Leptospira kmetyi</name>
    <dbReference type="NCBI Taxonomy" id="408139"/>
    <lineage>
        <taxon>Bacteria</taxon>
        <taxon>Pseudomonadati</taxon>
        <taxon>Spirochaetota</taxon>
        <taxon>Spirochaetia</taxon>
        <taxon>Leptospirales</taxon>
        <taxon>Leptospiraceae</taxon>
        <taxon>Leptospira</taxon>
    </lineage>
</organism>
<feature type="region of interest" description="Disordered" evidence="1">
    <location>
        <begin position="367"/>
        <end position="388"/>
    </location>
</feature>
<accession>A0AAD0UM98</accession>
<evidence type="ECO:0000256" key="1">
    <source>
        <dbReference type="SAM" id="MobiDB-lite"/>
    </source>
</evidence>
<dbReference type="EMBL" id="CP033614">
    <property type="protein sequence ID" value="AYV55471.1"/>
    <property type="molecule type" value="Genomic_DNA"/>
</dbReference>
<evidence type="ECO:0000313" key="2">
    <source>
        <dbReference type="EMBL" id="AYV55471.1"/>
    </source>
</evidence>
<dbReference type="AlphaFoldDB" id="A0AAD0UM98"/>